<dbReference type="Proteomes" id="UP000331127">
    <property type="component" value="Unassembled WGS sequence"/>
</dbReference>
<sequence>MNATLLDHHVLGPALPRAPYDHPFRAEFRAWLREHATGEPEPLDQDARFEFRRRWHHTMAGGGWTGLHWPVEYGGRGADPVLQFMYYEELALARAPEPVNTPGLILLGPTLMAHGSDLLKRAFLPGILSGGQMWCQGFSEPDSGSDLASLRTRAELDGDDWVVTGQKTWTTFGQYADFCFVLARTEPGSARHHGLSMLICSLDQPNVTVHPIQQISGDAEFCEIFFEGARVPRDWVLGEAGQGWQVAMTLFQFERGDQGYTDHARLLVRLLDCERVLGEAGDLPPERVRAAREELRRLWVRCQELRLLNYRGTLLAAAGRSLGAVGSMTNLVWGELEKDLGSLQAEVAGARGLVLGRADTHHRLASRAASIYSGTSEIQRNIISERLLGLPR</sequence>
<feature type="domain" description="Acyl-CoA dehydrogenase/oxidase N-terminal" evidence="9">
    <location>
        <begin position="24"/>
        <end position="130"/>
    </location>
</feature>
<evidence type="ECO:0000259" key="9">
    <source>
        <dbReference type="Pfam" id="PF02771"/>
    </source>
</evidence>
<evidence type="ECO:0000256" key="6">
    <source>
        <dbReference type="RuleBase" id="RU362125"/>
    </source>
</evidence>
<dbReference type="InterPro" id="IPR037069">
    <property type="entry name" value="AcylCoA_DH/ox_N_sf"/>
</dbReference>
<dbReference type="InterPro" id="IPR013786">
    <property type="entry name" value="AcylCoA_DH/ox_N"/>
</dbReference>
<dbReference type="SUPFAM" id="SSF47203">
    <property type="entry name" value="Acyl-CoA dehydrogenase C-terminal domain-like"/>
    <property type="match status" value="1"/>
</dbReference>
<dbReference type="Gene3D" id="1.10.540.10">
    <property type="entry name" value="Acyl-CoA dehydrogenase/oxidase, N-terminal domain"/>
    <property type="match status" value="1"/>
</dbReference>
<dbReference type="GO" id="GO:0005886">
    <property type="term" value="C:plasma membrane"/>
    <property type="evidence" value="ECO:0007669"/>
    <property type="project" value="TreeGrafter"/>
</dbReference>
<comment type="cofactor">
    <cofactor evidence="1 6">
        <name>FAD</name>
        <dbReference type="ChEBI" id="CHEBI:57692"/>
    </cofactor>
</comment>
<evidence type="ECO:0000256" key="1">
    <source>
        <dbReference type="ARBA" id="ARBA00001974"/>
    </source>
</evidence>
<dbReference type="GO" id="GO:0050660">
    <property type="term" value="F:flavin adenine dinucleotide binding"/>
    <property type="evidence" value="ECO:0007669"/>
    <property type="project" value="InterPro"/>
</dbReference>
<dbReference type="PANTHER" id="PTHR43292">
    <property type="entry name" value="ACYL-COA DEHYDROGENASE"/>
    <property type="match status" value="1"/>
</dbReference>
<keyword evidence="5 6" id="KW-0560">Oxidoreductase</keyword>
<proteinExistence type="inferred from homology"/>
<dbReference type="InterPro" id="IPR009100">
    <property type="entry name" value="AcylCoA_DH/oxidase_NM_dom_sf"/>
</dbReference>
<evidence type="ECO:0000259" key="8">
    <source>
        <dbReference type="Pfam" id="PF02770"/>
    </source>
</evidence>
<dbReference type="EMBL" id="BLAE01000005">
    <property type="protein sequence ID" value="GES07201.1"/>
    <property type="molecule type" value="Genomic_DNA"/>
</dbReference>
<dbReference type="AlphaFoldDB" id="A0A5M3WJ50"/>
<dbReference type="Gene3D" id="2.40.110.10">
    <property type="entry name" value="Butyryl-CoA Dehydrogenase, subunit A, domain 2"/>
    <property type="match status" value="1"/>
</dbReference>
<evidence type="ECO:0000256" key="2">
    <source>
        <dbReference type="ARBA" id="ARBA00009347"/>
    </source>
</evidence>
<feature type="domain" description="Acyl-CoA dehydrogenase/oxidase C-terminal" evidence="7">
    <location>
        <begin position="241"/>
        <end position="388"/>
    </location>
</feature>
<evidence type="ECO:0000256" key="5">
    <source>
        <dbReference type="ARBA" id="ARBA00023002"/>
    </source>
</evidence>
<dbReference type="Pfam" id="PF02770">
    <property type="entry name" value="Acyl-CoA_dh_M"/>
    <property type="match status" value="1"/>
</dbReference>
<evidence type="ECO:0000259" key="7">
    <source>
        <dbReference type="Pfam" id="PF00441"/>
    </source>
</evidence>
<dbReference type="InterPro" id="IPR036250">
    <property type="entry name" value="AcylCo_DH-like_C"/>
</dbReference>
<dbReference type="RefSeq" id="WP_170322302.1">
    <property type="nucleotide sequence ID" value="NZ_BAAAHL010000077.1"/>
</dbReference>
<accession>A0A5M3WJ50</accession>
<evidence type="ECO:0000313" key="11">
    <source>
        <dbReference type="Proteomes" id="UP000331127"/>
    </source>
</evidence>
<protein>
    <submittedName>
        <fullName evidence="10">Putative acyl-CoA dehydrogenase FadE</fullName>
    </submittedName>
</protein>
<evidence type="ECO:0000256" key="4">
    <source>
        <dbReference type="ARBA" id="ARBA00022827"/>
    </source>
</evidence>
<dbReference type="Pfam" id="PF00441">
    <property type="entry name" value="Acyl-CoA_dh_1"/>
    <property type="match status" value="1"/>
</dbReference>
<dbReference type="InterPro" id="IPR006091">
    <property type="entry name" value="Acyl-CoA_Oxase/DH_mid-dom"/>
</dbReference>
<dbReference type="PANTHER" id="PTHR43292:SF3">
    <property type="entry name" value="ACYL-COA DEHYDROGENASE FADE29"/>
    <property type="match status" value="1"/>
</dbReference>
<dbReference type="GO" id="GO:0016627">
    <property type="term" value="F:oxidoreductase activity, acting on the CH-CH group of donors"/>
    <property type="evidence" value="ECO:0007669"/>
    <property type="project" value="InterPro"/>
</dbReference>
<name>A0A5M3WJ50_9ACTN</name>
<dbReference type="Gene3D" id="1.20.140.10">
    <property type="entry name" value="Butyryl-CoA Dehydrogenase, subunit A, domain 3"/>
    <property type="match status" value="1"/>
</dbReference>
<dbReference type="InterPro" id="IPR052161">
    <property type="entry name" value="Mycobact_Acyl-CoA_DH"/>
</dbReference>
<organism evidence="10 11">
    <name type="scientific">Acrocarpospora macrocephala</name>
    <dbReference type="NCBI Taxonomy" id="150177"/>
    <lineage>
        <taxon>Bacteria</taxon>
        <taxon>Bacillati</taxon>
        <taxon>Actinomycetota</taxon>
        <taxon>Actinomycetes</taxon>
        <taxon>Streptosporangiales</taxon>
        <taxon>Streptosporangiaceae</taxon>
        <taxon>Acrocarpospora</taxon>
    </lineage>
</organism>
<keyword evidence="11" id="KW-1185">Reference proteome</keyword>
<reference evidence="10 11" key="1">
    <citation type="submission" date="2019-10" db="EMBL/GenBank/DDBJ databases">
        <title>Whole genome shotgun sequence of Acrocarpospora macrocephala NBRC 16266.</title>
        <authorList>
            <person name="Ichikawa N."/>
            <person name="Kimura A."/>
            <person name="Kitahashi Y."/>
            <person name="Komaki H."/>
            <person name="Oguchi A."/>
        </authorList>
    </citation>
    <scope>NUCLEOTIDE SEQUENCE [LARGE SCALE GENOMIC DNA]</scope>
    <source>
        <strain evidence="10 11">NBRC 16266</strain>
    </source>
</reference>
<evidence type="ECO:0000313" key="10">
    <source>
        <dbReference type="EMBL" id="GES07201.1"/>
    </source>
</evidence>
<gene>
    <name evidence="10" type="ORF">Amac_007960</name>
</gene>
<dbReference type="InterPro" id="IPR046373">
    <property type="entry name" value="Acyl-CoA_Oxase/DH_mid-dom_sf"/>
</dbReference>
<keyword evidence="3 6" id="KW-0285">Flavoprotein</keyword>
<feature type="domain" description="Acyl-CoA oxidase/dehydrogenase middle" evidence="8">
    <location>
        <begin position="135"/>
        <end position="227"/>
    </location>
</feature>
<dbReference type="Pfam" id="PF02771">
    <property type="entry name" value="Acyl-CoA_dh_N"/>
    <property type="match status" value="1"/>
</dbReference>
<evidence type="ECO:0000256" key="3">
    <source>
        <dbReference type="ARBA" id="ARBA00022630"/>
    </source>
</evidence>
<comment type="similarity">
    <text evidence="2 6">Belongs to the acyl-CoA dehydrogenase family.</text>
</comment>
<dbReference type="InterPro" id="IPR009075">
    <property type="entry name" value="AcylCo_DH/oxidase_C"/>
</dbReference>
<keyword evidence="4 6" id="KW-0274">FAD</keyword>
<dbReference type="SUPFAM" id="SSF56645">
    <property type="entry name" value="Acyl-CoA dehydrogenase NM domain-like"/>
    <property type="match status" value="1"/>
</dbReference>
<comment type="caution">
    <text evidence="10">The sequence shown here is derived from an EMBL/GenBank/DDBJ whole genome shotgun (WGS) entry which is preliminary data.</text>
</comment>